<reference evidence="1 2" key="1">
    <citation type="journal article" date="2019" name="Commun. Biol.">
        <title>The bagworm genome reveals a unique fibroin gene that provides high tensile strength.</title>
        <authorList>
            <person name="Kono N."/>
            <person name="Nakamura H."/>
            <person name="Ohtoshi R."/>
            <person name="Tomita M."/>
            <person name="Numata K."/>
            <person name="Arakawa K."/>
        </authorList>
    </citation>
    <scope>NUCLEOTIDE SEQUENCE [LARGE SCALE GENOMIC DNA]</scope>
</reference>
<sequence length="90" mass="10637">MCSCRHSQVRIFNTRPHRLVSRIEHNECACCFSRIRLRRARLFQSPCIPCYTITHRRRRDRRLHAAGGQALAKLRKALTSYPGRSYLVVR</sequence>
<evidence type="ECO:0000313" key="2">
    <source>
        <dbReference type="Proteomes" id="UP000299102"/>
    </source>
</evidence>
<dbReference type="EMBL" id="BGZK01000233">
    <property type="protein sequence ID" value="GBP30455.1"/>
    <property type="molecule type" value="Genomic_DNA"/>
</dbReference>
<protein>
    <submittedName>
        <fullName evidence="1">Uncharacterized protein</fullName>
    </submittedName>
</protein>
<comment type="caution">
    <text evidence="1">The sequence shown here is derived from an EMBL/GenBank/DDBJ whole genome shotgun (WGS) entry which is preliminary data.</text>
</comment>
<proteinExistence type="predicted"/>
<accession>A0A4C1UVI7</accession>
<keyword evidence="2" id="KW-1185">Reference proteome</keyword>
<organism evidence="1 2">
    <name type="scientific">Eumeta variegata</name>
    <name type="common">Bagworm moth</name>
    <name type="synonym">Eumeta japonica</name>
    <dbReference type="NCBI Taxonomy" id="151549"/>
    <lineage>
        <taxon>Eukaryota</taxon>
        <taxon>Metazoa</taxon>
        <taxon>Ecdysozoa</taxon>
        <taxon>Arthropoda</taxon>
        <taxon>Hexapoda</taxon>
        <taxon>Insecta</taxon>
        <taxon>Pterygota</taxon>
        <taxon>Neoptera</taxon>
        <taxon>Endopterygota</taxon>
        <taxon>Lepidoptera</taxon>
        <taxon>Glossata</taxon>
        <taxon>Ditrysia</taxon>
        <taxon>Tineoidea</taxon>
        <taxon>Psychidae</taxon>
        <taxon>Oiketicinae</taxon>
        <taxon>Eumeta</taxon>
    </lineage>
</organism>
<evidence type="ECO:0000313" key="1">
    <source>
        <dbReference type="EMBL" id="GBP30455.1"/>
    </source>
</evidence>
<dbReference type="AlphaFoldDB" id="A0A4C1UVI7"/>
<name>A0A4C1UVI7_EUMVA</name>
<dbReference type="Proteomes" id="UP000299102">
    <property type="component" value="Unassembled WGS sequence"/>
</dbReference>
<gene>
    <name evidence="1" type="ORF">EVAR_20908_1</name>
</gene>